<dbReference type="STRING" id="1909395.BKM31_49850"/>
<dbReference type="KEGG" id="noa:BKM31_49850"/>
<name>A0A1V0AE65_9ACTN</name>
<evidence type="ECO:0000313" key="2">
    <source>
        <dbReference type="EMBL" id="AQZ68507.1"/>
    </source>
</evidence>
<dbReference type="InterPro" id="IPR000594">
    <property type="entry name" value="ThiF_NAD_FAD-bd"/>
</dbReference>
<dbReference type="GO" id="GO:0008641">
    <property type="term" value="F:ubiquitin-like modifier activating enzyme activity"/>
    <property type="evidence" value="ECO:0007669"/>
    <property type="project" value="InterPro"/>
</dbReference>
<dbReference type="GO" id="GO:0004792">
    <property type="term" value="F:thiosulfate-cyanide sulfurtransferase activity"/>
    <property type="evidence" value="ECO:0007669"/>
    <property type="project" value="TreeGrafter"/>
</dbReference>
<keyword evidence="3" id="KW-1185">Reference proteome</keyword>
<dbReference type="EMBL" id="CP017717">
    <property type="protein sequence ID" value="AQZ68507.1"/>
    <property type="molecule type" value="Genomic_DNA"/>
</dbReference>
<accession>A0A1V0AE65</accession>
<organism evidence="2 3">
    <name type="scientific">[Actinomadura] parvosata subsp. kistnae</name>
    <dbReference type="NCBI Taxonomy" id="1909395"/>
    <lineage>
        <taxon>Bacteria</taxon>
        <taxon>Bacillati</taxon>
        <taxon>Actinomycetota</taxon>
        <taxon>Actinomycetes</taxon>
        <taxon>Streptosporangiales</taxon>
        <taxon>Streptosporangiaceae</taxon>
        <taxon>Nonomuraea</taxon>
    </lineage>
</organism>
<feature type="domain" description="THIF-type NAD/FAD binding fold" evidence="1">
    <location>
        <begin position="109"/>
        <end position="366"/>
    </location>
</feature>
<evidence type="ECO:0000313" key="3">
    <source>
        <dbReference type="Proteomes" id="UP000190797"/>
    </source>
</evidence>
<dbReference type="CDD" id="cd00757">
    <property type="entry name" value="ThiF_MoeB_HesA_family"/>
    <property type="match status" value="1"/>
</dbReference>
<dbReference type="GO" id="GO:0016779">
    <property type="term" value="F:nucleotidyltransferase activity"/>
    <property type="evidence" value="ECO:0007669"/>
    <property type="project" value="TreeGrafter"/>
</dbReference>
<sequence length="370" mass="39905">MSVADTASRPRLRDSVIVQADGGTLLFLCLADRTVKRFVCDEFVKDVVVLLDGTRTIDEIGALACGDDLDARARVAEVVQILAAERLLSGVAEPDREFRLLGAARAEFYDRQLRLLQDFCDEGWSRERSGADLQRRLGEATAVVCGIGGLGGWVALALAGAGVGRIRVCDFDRVEVSNLTRQVLFRMADLGVPKVEAAAARLREINPFVEVEAVERRITCAGDLADVVKGADVVVNAADLPTPNDVAGWVSEACWPDVPHIMGTGYAYHIGVLGTSIIPGRTACWSCVRAETFADHGRDGMETLVGKREKAGAMGALSGLVGNILAWEAIRILAGLPPALGDRWAEVDFWPLEVRSRAIPRRPECPTCGR</sequence>
<dbReference type="GO" id="GO:0005829">
    <property type="term" value="C:cytosol"/>
    <property type="evidence" value="ECO:0007669"/>
    <property type="project" value="TreeGrafter"/>
</dbReference>
<dbReference type="Gene3D" id="3.40.50.720">
    <property type="entry name" value="NAD(P)-binding Rossmann-like Domain"/>
    <property type="match status" value="1"/>
</dbReference>
<dbReference type="InterPro" id="IPR035985">
    <property type="entry name" value="Ubiquitin-activating_enz"/>
</dbReference>
<dbReference type="Pfam" id="PF00899">
    <property type="entry name" value="ThiF"/>
    <property type="match status" value="1"/>
</dbReference>
<dbReference type="Proteomes" id="UP000190797">
    <property type="component" value="Chromosome"/>
</dbReference>
<protein>
    <recommendedName>
        <fullName evidence="1">THIF-type NAD/FAD binding fold domain-containing protein</fullName>
    </recommendedName>
</protein>
<dbReference type="InterPro" id="IPR045886">
    <property type="entry name" value="ThiF/MoeB/HesA"/>
</dbReference>
<evidence type="ECO:0000259" key="1">
    <source>
        <dbReference type="Pfam" id="PF00899"/>
    </source>
</evidence>
<gene>
    <name evidence="2" type="ORF">BKM31_49850</name>
</gene>
<dbReference type="OrthoDB" id="9204719at2"/>
<dbReference type="PANTHER" id="PTHR10953">
    <property type="entry name" value="UBIQUITIN-ACTIVATING ENZYME E1"/>
    <property type="match status" value="1"/>
</dbReference>
<dbReference type="PANTHER" id="PTHR10953:SF102">
    <property type="entry name" value="ADENYLYLTRANSFERASE AND SULFURTRANSFERASE MOCS3"/>
    <property type="match status" value="1"/>
</dbReference>
<dbReference type="SUPFAM" id="SSF69572">
    <property type="entry name" value="Activating enzymes of the ubiquitin-like proteins"/>
    <property type="match status" value="1"/>
</dbReference>
<reference evidence="3" key="1">
    <citation type="journal article" date="2017" name="Med. Chem. Commun.">
        <title>Nonomuraea sp. ATCC 55076 harbours the largest actinomycete chromosome to date and the kistamicin biosynthetic gene cluster.</title>
        <authorList>
            <person name="Nazari B."/>
            <person name="Forneris C.C."/>
            <person name="Gibson M.I."/>
            <person name="Moon K."/>
            <person name="Schramma K.R."/>
            <person name="Seyedsayamdost M.R."/>
        </authorList>
    </citation>
    <scope>NUCLEOTIDE SEQUENCE [LARGE SCALE GENOMIC DNA]</scope>
    <source>
        <strain evidence="3">ATCC 55076</strain>
    </source>
</reference>
<proteinExistence type="predicted"/>
<dbReference type="GO" id="GO:0008146">
    <property type="term" value="F:sulfotransferase activity"/>
    <property type="evidence" value="ECO:0007669"/>
    <property type="project" value="TreeGrafter"/>
</dbReference>
<dbReference type="AlphaFoldDB" id="A0A1V0AE65"/>